<feature type="compositionally biased region" description="Basic and acidic residues" evidence="6">
    <location>
        <begin position="490"/>
        <end position="512"/>
    </location>
</feature>
<feature type="transmembrane region" description="Helical" evidence="7">
    <location>
        <begin position="1017"/>
        <end position="1034"/>
    </location>
</feature>
<evidence type="ECO:0000256" key="4">
    <source>
        <dbReference type="ARBA" id="ARBA00022989"/>
    </source>
</evidence>
<dbReference type="OrthoDB" id="361039at2759"/>
<dbReference type="InterPro" id="IPR029058">
    <property type="entry name" value="AB_hydrolase_fold"/>
</dbReference>
<feature type="compositionally biased region" description="Basic and acidic residues" evidence="6">
    <location>
        <begin position="1132"/>
        <end position="1141"/>
    </location>
</feature>
<gene>
    <name evidence="9" type="ORF">N7498_004049</name>
</gene>
<protein>
    <recommendedName>
        <fullName evidence="8">DUF676 domain-containing protein</fullName>
    </recommendedName>
</protein>
<feature type="compositionally biased region" description="Low complexity" evidence="6">
    <location>
        <begin position="460"/>
        <end position="482"/>
    </location>
</feature>
<dbReference type="GO" id="GO:0046873">
    <property type="term" value="F:metal ion transmembrane transporter activity"/>
    <property type="evidence" value="ECO:0007669"/>
    <property type="project" value="InterPro"/>
</dbReference>
<evidence type="ECO:0000259" key="8">
    <source>
        <dbReference type="Pfam" id="PF05057"/>
    </source>
</evidence>
<reference evidence="9" key="2">
    <citation type="journal article" date="2023" name="IMA Fungus">
        <title>Comparative genomic study of the Penicillium genus elucidates a diverse pangenome and 15 lateral gene transfer events.</title>
        <authorList>
            <person name="Petersen C."/>
            <person name="Sorensen T."/>
            <person name="Nielsen M.R."/>
            <person name="Sondergaard T.E."/>
            <person name="Sorensen J.L."/>
            <person name="Fitzpatrick D.A."/>
            <person name="Frisvad J.C."/>
            <person name="Nielsen K.L."/>
        </authorList>
    </citation>
    <scope>NUCLEOTIDE SEQUENCE</scope>
    <source>
        <strain evidence="9">IBT 15544</strain>
    </source>
</reference>
<dbReference type="PANTHER" id="PTHR47685">
    <property type="entry name" value="MAGNESIUM TRANSPORT PROTEIN CORA"/>
    <property type="match status" value="1"/>
</dbReference>
<dbReference type="InterPro" id="IPR050829">
    <property type="entry name" value="CorA_MIT"/>
</dbReference>
<dbReference type="Gene3D" id="1.20.58.340">
    <property type="entry name" value="Magnesium transport protein CorA, transmembrane region"/>
    <property type="match status" value="1"/>
</dbReference>
<comment type="caution">
    <text evidence="9">The sequence shown here is derived from an EMBL/GenBank/DDBJ whole genome shotgun (WGS) entry which is preliminary data.</text>
</comment>
<dbReference type="Proteomes" id="UP001150904">
    <property type="component" value="Unassembled WGS sequence"/>
</dbReference>
<evidence type="ECO:0000313" key="10">
    <source>
        <dbReference type="Proteomes" id="UP001150904"/>
    </source>
</evidence>
<comment type="similarity">
    <text evidence="2">Belongs to the putative lipase ROG1 family.</text>
</comment>
<feature type="region of interest" description="Disordered" evidence="6">
    <location>
        <begin position="447"/>
        <end position="512"/>
    </location>
</feature>
<dbReference type="InterPro" id="IPR002523">
    <property type="entry name" value="MgTranspt_CorA/ZnTranspt_ZntB"/>
</dbReference>
<evidence type="ECO:0000256" key="3">
    <source>
        <dbReference type="ARBA" id="ARBA00022692"/>
    </source>
</evidence>
<feature type="domain" description="DUF676" evidence="8">
    <location>
        <begin position="75"/>
        <end position="154"/>
    </location>
</feature>
<evidence type="ECO:0000256" key="7">
    <source>
        <dbReference type="SAM" id="Phobius"/>
    </source>
</evidence>
<dbReference type="InterPro" id="IPR007751">
    <property type="entry name" value="DUF676_lipase-like"/>
</dbReference>
<organism evidence="9 10">
    <name type="scientific">Penicillium cinerascens</name>
    <dbReference type="NCBI Taxonomy" id="70096"/>
    <lineage>
        <taxon>Eukaryota</taxon>
        <taxon>Fungi</taxon>
        <taxon>Dikarya</taxon>
        <taxon>Ascomycota</taxon>
        <taxon>Pezizomycotina</taxon>
        <taxon>Eurotiomycetes</taxon>
        <taxon>Eurotiomycetidae</taxon>
        <taxon>Eurotiales</taxon>
        <taxon>Aspergillaceae</taxon>
        <taxon>Penicillium</taxon>
    </lineage>
</organism>
<keyword evidence="5 7" id="KW-0472">Membrane</keyword>
<dbReference type="SUPFAM" id="SSF144083">
    <property type="entry name" value="Magnesium transport protein CorA, transmembrane region"/>
    <property type="match status" value="1"/>
</dbReference>
<keyword evidence="3 7" id="KW-0812">Transmembrane</keyword>
<proteinExistence type="inferred from homology"/>
<dbReference type="AlphaFoldDB" id="A0A9W9T7G3"/>
<dbReference type="PANTHER" id="PTHR47685:SF1">
    <property type="entry name" value="MAGNESIUM TRANSPORT PROTEIN CORA"/>
    <property type="match status" value="1"/>
</dbReference>
<dbReference type="GeneID" id="83178412"/>
<feature type="transmembrane region" description="Helical" evidence="7">
    <location>
        <begin position="975"/>
        <end position="996"/>
    </location>
</feature>
<dbReference type="Pfam" id="PF05057">
    <property type="entry name" value="DUF676"/>
    <property type="match status" value="1"/>
</dbReference>
<name>A0A9W9T7G3_9EURO</name>
<dbReference type="GO" id="GO:0072330">
    <property type="term" value="P:monocarboxylic acid biosynthetic process"/>
    <property type="evidence" value="ECO:0007669"/>
    <property type="project" value="UniProtKB-ARBA"/>
</dbReference>
<sequence length="1141" mass="130857">MPPPTVTAPRSAGFEHIMAAKDTNVDIVGVPPIGAHHQKTWTEQGSRSPWLETELLKRMPRARVLLYNHGPLHEHNKIEDFGQRLLNHLLHERQSQSIRRPLFFICHSTGGLVAKACLALASRAEPNQQVVLTSCYGIAFFATPHQGSSYLSAEEYTSSIRHLLHLEQEISPALRKQFRPRQERLWHLSNQFKALSADMKVWSFLETVDSNLHVLDLETRNIVEFHAPITSIRSGLLGIEHEIEFPMATDHAGTACFQGQYSTLDKFLAELSQSVTEAVKLSKHMDTPVNVESEVMVQVNGFFEDTALGVSDESPLKLWSACVSLETYLAKGPLACLRERLGRTQPVGLDDSSLSSFDSPRHSFPHVIPGPEELVTEEDHDLNNTDHEDEVRPSRPILQRIQSLVEPAQQSPTVHITVQHDEYFEPQSESPPPPVERFRRNSIAQTLGLSTLRSHRRSTSDGSSHTSGSRPSSSGSPQRQSRFLTIPSTTHDRINEATETRDIPRSVPRFDRPEPDTEKLLWIHVPYTHTGWVSQVIRRACHDRHEPNFLRKFINDENWYLNLNRARHLEPHARFVKPMCIHSRQMGSPQPPKPGTSEDPQLALYTPYLHWDTYRNLVERRKVVEDRLRQGRSRPVPSRISESSLEAQLIWQYLGCEPPIHFRRTLDQYGYPNLRSTVARDDDQMLWKRTRKAVDLDDQLRSYMEATDGEPSDPERTVFMDGNVLMVDQLWLWIVDQKTVVTFFPNQEATTSEGKLFEQTNLHSTIYNELNGDLARRFETAGDLAALIMLHAVTVLLDKTLHHDLQVLRIFEESISILTESVTKSFKRFRNRGFSNGPADYNLTTEGRPMTATQRNERDQKMARRNRDDLSVLLELRDIEDELATILKLLDQQDGVIKSMIKYFEIKGCGRVFLDAAQLRIDEYRIQINEMKENSHLTQKAVETLLDLKQKQANVDEAKIARWQAEATQNQSRSVMVFTIFTVIFLPLSFFTSLFGMNAREWSGVQENPTLVEMIEIAAPASFAIIFLSLLLAFSENLRQAATTYNKIGFGLLKDFILLPIERLLHLDTLANQFPSTVVSDDSAMRIRFNHYLGYETHSKQHYEDFWQRREHEMSPLAELERKARKKSRARGNRESLEEKS</sequence>
<evidence type="ECO:0000256" key="5">
    <source>
        <dbReference type="ARBA" id="ARBA00023136"/>
    </source>
</evidence>
<feature type="region of interest" description="Disordered" evidence="6">
    <location>
        <begin position="1118"/>
        <end position="1141"/>
    </location>
</feature>
<reference evidence="9" key="1">
    <citation type="submission" date="2022-12" db="EMBL/GenBank/DDBJ databases">
        <authorList>
            <person name="Petersen C."/>
        </authorList>
    </citation>
    <scope>NUCLEOTIDE SEQUENCE</scope>
    <source>
        <strain evidence="9">IBT 15544</strain>
    </source>
</reference>
<dbReference type="Gene3D" id="3.40.50.1820">
    <property type="entry name" value="alpha/beta hydrolase"/>
    <property type="match status" value="1"/>
</dbReference>
<dbReference type="RefSeq" id="XP_058310573.1">
    <property type="nucleotide sequence ID" value="XM_058451111.1"/>
</dbReference>
<accession>A0A9W9T7G3</accession>
<evidence type="ECO:0000256" key="2">
    <source>
        <dbReference type="ARBA" id="ARBA00007920"/>
    </source>
</evidence>
<evidence type="ECO:0000313" key="9">
    <source>
        <dbReference type="EMBL" id="KAJ5212403.1"/>
    </source>
</evidence>
<dbReference type="EMBL" id="JAPQKR010000008">
    <property type="protein sequence ID" value="KAJ5212403.1"/>
    <property type="molecule type" value="Genomic_DNA"/>
</dbReference>
<evidence type="ECO:0000256" key="6">
    <source>
        <dbReference type="SAM" id="MobiDB-lite"/>
    </source>
</evidence>
<keyword evidence="4 7" id="KW-1133">Transmembrane helix</keyword>
<dbReference type="Pfam" id="PF01544">
    <property type="entry name" value="CorA"/>
    <property type="match status" value="1"/>
</dbReference>
<comment type="subcellular location">
    <subcellularLocation>
        <location evidence="1">Membrane</location>
        <topology evidence="1">Multi-pass membrane protein</topology>
    </subcellularLocation>
</comment>
<dbReference type="InterPro" id="IPR045863">
    <property type="entry name" value="CorA_TM1_TM2"/>
</dbReference>
<dbReference type="SUPFAM" id="SSF53474">
    <property type="entry name" value="alpha/beta-Hydrolases"/>
    <property type="match status" value="1"/>
</dbReference>
<dbReference type="GO" id="GO:0017000">
    <property type="term" value="P:antibiotic biosynthetic process"/>
    <property type="evidence" value="ECO:0007669"/>
    <property type="project" value="UniProtKB-ARBA"/>
</dbReference>
<evidence type="ECO:0000256" key="1">
    <source>
        <dbReference type="ARBA" id="ARBA00004141"/>
    </source>
</evidence>
<dbReference type="GO" id="GO:0016020">
    <property type="term" value="C:membrane"/>
    <property type="evidence" value="ECO:0007669"/>
    <property type="project" value="UniProtKB-SubCell"/>
</dbReference>
<keyword evidence="10" id="KW-1185">Reference proteome</keyword>